<evidence type="ECO:0000313" key="2">
    <source>
        <dbReference type="Proteomes" id="UP000184171"/>
    </source>
</evidence>
<name>A0A1M6NS52_MALRU</name>
<proteinExistence type="predicted"/>
<accession>A0A1M6NS52</accession>
<organism evidence="1 2">
    <name type="scientific">Malonomonas rubra DSM 5091</name>
    <dbReference type="NCBI Taxonomy" id="1122189"/>
    <lineage>
        <taxon>Bacteria</taxon>
        <taxon>Pseudomonadati</taxon>
        <taxon>Thermodesulfobacteriota</taxon>
        <taxon>Desulfuromonadia</taxon>
        <taxon>Desulfuromonadales</taxon>
        <taxon>Geopsychrobacteraceae</taxon>
        <taxon>Malonomonas</taxon>
    </lineage>
</organism>
<dbReference type="Proteomes" id="UP000184171">
    <property type="component" value="Unassembled WGS sequence"/>
</dbReference>
<dbReference type="RefSeq" id="WP_072910189.1">
    <property type="nucleotide sequence ID" value="NZ_FQZT01000032.1"/>
</dbReference>
<reference evidence="1 2" key="1">
    <citation type="submission" date="2016-11" db="EMBL/GenBank/DDBJ databases">
        <authorList>
            <person name="Jaros S."/>
            <person name="Januszkiewicz K."/>
            <person name="Wedrychowicz H."/>
        </authorList>
    </citation>
    <scope>NUCLEOTIDE SEQUENCE [LARGE SCALE GENOMIC DNA]</scope>
    <source>
        <strain evidence="1 2">DSM 5091</strain>
    </source>
</reference>
<dbReference type="STRING" id="1122189.SAMN02745165_03693"/>
<evidence type="ECO:0000313" key="1">
    <source>
        <dbReference type="EMBL" id="SHJ98551.1"/>
    </source>
</evidence>
<dbReference type="AlphaFoldDB" id="A0A1M6NS52"/>
<protein>
    <submittedName>
        <fullName evidence="1">Uncharacterized protein</fullName>
    </submittedName>
</protein>
<sequence length="149" mass="16341">MNERTQMTNILMLSVLFGILLISGSLQCAFDCLTRNDGLHTGPSLSFSERIDSCHLSINHTAPTVSCLNKACHQRMPYQRDLGSPEMSQLVSQAQPISGTSRQPSPSFRAGSAIIVTIAEQHPQLRMLSTAPESQRQNLTSIRTTVLLC</sequence>
<keyword evidence="2" id="KW-1185">Reference proteome</keyword>
<gene>
    <name evidence="1" type="ORF">SAMN02745165_03693</name>
</gene>
<dbReference type="EMBL" id="FQZT01000032">
    <property type="protein sequence ID" value="SHJ98551.1"/>
    <property type="molecule type" value="Genomic_DNA"/>
</dbReference>